<organism evidence="1 2">
    <name type="scientific">Aquimarina rubra</name>
    <dbReference type="NCBI Taxonomy" id="1920033"/>
    <lineage>
        <taxon>Bacteria</taxon>
        <taxon>Pseudomonadati</taxon>
        <taxon>Bacteroidota</taxon>
        <taxon>Flavobacteriia</taxon>
        <taxon>Flavobacteriales</taxon>
        <taxon>Flavobacteriaceae</taxon>
        <taxon>Aquimarina</taxon>
    </lineage>
</organism>
<accession>A0ABW5LPF0</accession>
<evidence type="ECO:0000313" key="1">
    <source>
        <dbReference type="EMBL" id="MFD2565671.1"/>
    </source>
</evidence>
<keyword evidence="2" id="KW-1185">Reference proteome</keyword>
<protein>
    <submittedName>
        <fullName evidence="1">Uncharacterized protein</fullName>
    </submittedName>
</protein>
<name>A0ABW5LPF0_9FLAO</name>
<dbReference type="Proteomes" id="UP001597319">
    <property type="component" value="Unassembled WGS sequence"/>
</dbReference>
<dbReference type="RefSeq" id="WP_378295489.1">
    <property type="nucleotide sequence ID" value="NZ_JBHULE010000037.1"/>
</dbReference>
<reference evidence="2" key="1">
    <citation type="journal article" date="2019" name="Int. J. Syst. Evol. Microbiol.">
        <title>The Global Catalogue of Microorganisms (GCM) 10K type strain sequencing project: providing services to taxonomists for standard genome sequencing and annotation.</title>
        <authorList>
            <consortium name="The Broad Institute Genomics Platform"/>
            <consortium name="The Broad Institute Genome Sequencing Center for Infectious Disease"/>
            <person name="Wu L."/>
            <person name="Ma J."/>
        </authorList>
    </citation>
    <scope>NUCLEOTIDE SEQUENCE [LARGE SCALE GENOMIC DNA]</scope>
    <source>
        <strain evidence="2">KCTC 52274</strain>
    </source>
</reference>
<proteinExistence type="predicted"/>
<dbReference type="EMBL" id="JBHULE010000037">
    <property type="protein sequence ID" value="MFD2565671.1"/>
    <property type="molecule type" value="Genomic_DNA"/>
</dbReference>
<gene>
    <name evidence="1" type="ORF">ACFSR1_23550</name>
</gene>
<comment type="caution">
    <text evidence="1">The sequence shown here is derived from an EMBL/GenBank/DDBJ whole genome shotgun (WGS) entry which is preliminary data.</text>
</comment>
<sequence>MAFRTLYKTLFTVDILHSYFLDDGLSSYLAMNDDEKKVQLKKYNFLDYINVIPSYATQAALRNHKLVLRKGQDSFRILGSVIEENNKFKLNRFLENDLKLTFLVYIKDYLFDNYTELTKTDNKLYYFSNIKPATEADPYSYIPLSSLNDLITDDFLLTEESTRQLWFDMEQDNIRAEITKRLDLVAELDSDDLVTDEGKQILDQSIQKEQGRGLLGIIELQMIGDNTMDVIEIDSTDPDDIKSFLLEPIPEYKLHFENRKTIWKYIKKSDANELETSSVKPLTRNGFIEIDPDTDFSGPLPTDIDKYIFPNPTANIIKQVTDENTNITTTYSEIFI</sequence>
<evidence type="ECO:0000313" key="2">
    <source>
        <dbReference type="Proteomes" id="UP001597319"/>
    </source>
</evidence>